<dbReference type="AlphaFoldDB" id="A0A401RHY6"/>
<protein>
    <submittedName>
        <fullName evidence="2">Uncharacterized protein</fullName>
    </submittedName>
</protein>
<dbReference type="EMBL" id="BEZZ01007019">
    <property type="protein sequence ID" value="GCC17769.1"/>
    <property type="molecule type" value="Genomic_DNA"/>
</dbReference>
<feature type="compositionally biased region" description="Basic residues" evidence="1">
    <location>
        <begin position="59"/>
        <end position="70"/>
    </location>
</feature>
<accession>A0A401RHY6</accession>
<proteinExistence type="predicted"/>
<organism evidence="2 3">
    <name type="scientific">Chiloscyllium punctatum</name>
    <name type="common">Brownbanded bambooshark</name>
    <name type="synonym">Hemiscyllium punctatum</name>
    <dbReference type="NCBI Taxonomy" id="137246"/>
    <lineage>
        <taxon>Eukaryota</taxon>
        <taxon>Metazoa</taxon>
        <taxon>Chordata</taxon>
        <taxon>Craniata</taxon>
        <taxon>Vertebrata</taxon>
        <taxon>Chondrichthyes</taxon>
        <taxon>Elasmobranchii</taxon>
        <taxon>Galeomorphii</taxon>
        <taxon>Galeoidea</taxon>
        <taxon>Orectolobiformes</taxon>
        <taxon>Hemiscylliidae</taxon>
        <taxon>Chiloscyllium</taxon>
    </lineage>
</organism>
<gene>
    <name evidence="2" type="ORF">chiPu_0022317</name>
</gene>
<keyword evidence="3" id="KW-1185">Reference proteome</keyword>
<evidence type="ECO:0000313" key="3">
    <source>
        <dbReference type="Proteomes" id="UP000287033"/>
    </source>
</evidence>
<feature type="region of interest" description="Disordered" evidence="1">
    <location>
        <begin position="33"/>
        <end position="99"/>
    </location>
</feature>
<comment type="caution">
    <text evidence="2">The sequence shown here is derived from an EMBL/GenBank/DDBJ whole genome shotgun (WGS) entry which is preliminary data.</text>
</comment>
<feature type="compositionally biased region" description="Basic and acidic residues" evidence="1">
    <location>
        <begin position="36"/>
        <end position="54"/>
    </location>
</feature>
<dbReference type="Proteomes" id="UP000287033">
    <property type="component" value="Unassembled WGS sequence"/>
</dbReference>
<sequence length="114" mass="13216">MRLPSPTGCNLCACATSPPSRRHALNFQFEEASELAADRPSSRRTLPPERDSSRNHLIPGRRQRGRRKNKTSTGGACRLRTAQRRQFRSRGRRPRTGRSWSAVRMRPRWCCWEL</sequence>
<feature type="compositionally biased region" description="Basic residues" evidence="1">
    <location>
        <begin position="81"/>
        <end position="96"/>
    </location>
</feature>
<name>A0A401RHY6_CHIPU</name>
<evidence type="ECO:0000256" key="1">
    <source>
        <dbReference type="SAM" id="MobiDB-lite"/>
    </source>
</evidence>
<evidence type="ECO:0000313" key="2">
    <source>
        <dbReference type="EMBL" id="GCC17769.1"/>
    </source>
</evidence>
<reference evidence="2 3" key="1">
    <citation type="journal article" date="2018" name="Nat. Ecol. Evol.">
        <title>Shark genomes provide insights into elasmobranch evolution and the origin of vertebrates.</title>
        <authorList>
            <person name="Hara Y"/>
            <person name="Yamaguchi K"/>
            <person name="Onimaru K"/>
            <person name="Kadota M"/>
            <person name="Koyanagi M"/>
            <person name="Keeley SD"/>
            <person name="Tatsumi K"/>
            <person name="Tanaka K"/>
            <person name="Motone F"/>
            <person name="Kageyama Y"/>
            <person name="Nozu R"/>
            <person name="Adachi N"/>
            <person name="Nishimura O"/>
            <person name="Nakagawa R"/>
            <person name="Tanegashima C"/>
            <person name="Kiyatake I"/>
            <person name="Matsumoto R"/>
            <person name="Murakumo K"/>
            <person name="Nishida K"/>
            <person name="Terakita A"/>
            <person name="Kuratani S"/>
            <person name="Sato K"/>
            <person name="Hyodo S Kuraku.S."/>
        </authorList>
    </citation>
    <scope>NUCLEOTIDE SEQUENCE [LARGE SCALE GENOMIC DNA]</scope>
</reference>